<keyword evidence="5" id="KW-0547">Nucleotide-binding</keyword>
<comment type="catalytic activity">
    <reaction evidence="1">
        <text>6-hydroxymethyl-7,8-dihydropterin + ATP = (7,8-dihydropterin-6-yl)methyl diphosphate + AMP + H(+)</text>
        <dbReference type="Rhea" id="RHEA:11412"/>
        <dbReference type="ChEBI" id="CHEBI:15378"/>
        <dbReference type="ChEBI" id="CHEBI:30616"/>
        <dbReference type="ChEBI" id="CHEBI:44841"/>
        <dbReference type="ChEBI" id="CHEBI:72950"/>
        <dbReference type="ChEBI" id="CHEBI:456215"/>
        <dbReference type="EC" id="2.7.6.3"/>
    </reaction>
</comment>
<reference evidence="11" key="1">
    <citation type="journal article" date="2010" name="Environ. Microbiol.">
        <title>The genome of Syntrophomonas wolfei: new insights into syntrophic metabolism and biohydrogen production.</title>
        <authorList>
            <person name="Sieber J.R."/>
            <person name="Sims D.R."/>
            <person name="Han C."/>
            <person name="Kim E."/>
            <person name="Lykidis A."/>
            <person name="Lapidus A.L."/>
            <person name="McDonnald E."/>
            <person name="Rohlin L."/>
            <person name="Culley D.E."/>
            <person name="Gunsalus R."/>
            <person name="McInerney M.J."/>
        </authorList>
    </citation>
    <scope>NUCLEOTIDE SEQUENCE [LARGE SCALE GENOMIC DNA]</scope>
    <source>
        <strain evidence="11">DSM 2245B / Goettingen</strain>
    </source>
</reference>
<dbReference type="SUPFAM" id="SSF55083">
    <property type="entry name" value="6-hydroxymethyl-7,8-dihydropterin pyrophosphokinase, HPPK"/>
    <property type="match status" value="1"/>
</dbReference>
<keyword evidence="8" id="KW-0289">Folate biosynthesis</keyword>
<protein>
    <recommendedName>
        <fullName evidence="3">2-amino-4-hydroxy-6-hydroxymethyldihydropteridine diphosphokinase</fullName>
        <ecNumber evidence="3">2.7.6.3</ecNumber>
    </recommendedName>
</protein>
<name>Q0B0P8_SYNWW</name>
<dbReference type="Pfam" id="PF01288">
    <property type="entry name" value="HPPK"/>
    <property type="match status" value="1"/>
</dbReference>
<comment type="pathway">
    <text evidence="2">Cofactor biosynthesis; tetrahydrofolate biosynthesis; 2-amino-4-hydroxy-6-hydroxymethyl-7,8-dihydropteridine diphosphate from 7,8-dihydroneopterin triphosphate: step 4/4.</text>
</comment>
<dbReference type="CDD" id="cd00483">
    <property type="entry name" value="HPPK"/>
    <property type="match status" value="1"/>
</dbReference>
<dbReference type="KEGG" id="swo:Swol_0099"/>
<keyword evidence="7" id="KW-0067">ATP-binding</keyword>
<dbReference type="AlphaFoldDB" id="Q0B0P8"/>
<evidence type="ECO:0000256" key="1">
    <source>
        <dbReference type="ARBA" id="ARBA00000198"/>
    </source>
</evidence>
<keyword evidence="4 10" id="KW-0808">Transferase</keyword>
<evidence type="ECO:0000256" key="3">
    <source>
        <dbReference type="ARBA" id="ARBA00013253"/>
    </source>
</evidence>
<dbReference type="NCBIfam" id="TIGR01498">
    <property type="entry name" value="folK"/>
    <property type="match status" value="1"/>
</dbReference>
<dbReference type="PANTHER" id="PTHR43071:SF1">
    <property type="entry name" value="2-AMINO-4-HYDROXY-6-HYDROXYMETHYLDIHYDROPTERIDINE PYROPHOSPHOKINASE"/>
    <property type="match status" value="1"/>
</dbReference>
<dbReference type="PROSITE" id="PS00794">
    <property type="entry name" value="HPPK"/>
    <property type="match status" value="1"/>
</dbReference>
<evidence type="ECO:0000256" key="4">
    <source>
        <dbReference type="ARBA" id="ARBA00022679"/>
    </source>
</evidence>
<dbReference type="Gene3D" id="3.30.70.560">
    <property type="entry name" value="7,8-Dihydro-6-hydroxymethylpterin-pyrophosphokinase HPPK"/>
    <property type="match status" value="1"/>
</dbReference>
<evidence type="ECO:0000259" key="9">
    <source>
        <dbReference type="PROSITE" id="PS00794"/>
    </source>
</evidence>
<evidence type="ECO:0000256" key="2">
    <source>
        <dbReference type="ARBA" id="ARBA00005051"/>
    </source>
</evidence>
<dbReference type="GO" id="GO:0016301">
    <property type="term" value="F:kinase activity"/>
    <property type="evidence" value="ECO:0007669"/>
    <property type="project" value="UniProtKB-KW"/>
</dbReference>
<dbReference type="GO" id="GO:0046656">
    <property type="term" value="P:folic acid biosynthetic process"/>
    <property type="evidence" value="ECO:0007669"/>
    <property type="project" value="UniProtKB-KW"/>
</dbReference>
<dbReference type="UniPathway" id="UPA00077">
    <property type="reaction ID" value="UER00155"/>
</dbReference>
<evidence type="ECO:0000256" key="6">
    <source>
        <dbReference type="ARBA" id="ARBA00022777"/>
    </source>
</evidence>
<dbReference type="HOGENOM" id="CLU_097916_1_2_9"/>
<keyword evidence="6 10" id="KW-0418">Kinase</keyword>
<dbReference type="eggNOG" id="COG0801">
    <property type="taxonomic scope" value="Bacteria"/>
</dbReference>
<dbReference type="GO" id="GO:0003848">
    <property type="term" value="F:2-amino-4-hydroxy-6-hydroxymethyldihydropteridine diphosphokinase activity"/>
    <property type="evidence" value="ECO:0007669"/>
    <property type="project" value="UniProtKB-EC"/>
</dbReference>
<evidence type="ECO:0000313" key="10">
    <source>
        <dbReference type="EMBL" id="ABI67456.1"/>
    </source>
</evidence>
<evidence type="ECO:0000256" key="8">
    <source>
        <dbReference type="ARBA" id="ARBA00022909"/>
    </source>
</evidence>
<dbReference type="OrthoDB" id="9808041at2"/>
<dbReference type="Proteomes" id="UP000001968">
    <property type="component" value="Chromosome"/>
</dbReference>
<dbReference type="RefSeq" id="WP_011639567.1">
    <property type="nucleotide sequence ID" value="NC_008346.1"/>
</dbReference>
<organism evidence="10 11">
    <name type="scientific">Syntrophomonas wolfei subsp. wolfei (strain DSM 2245B / Goettingen)</name>
    <dbReference type="NCBI Taxonomy" id="335541"/>
    <lineage>
        <taxon>Bacteria</taxon>
        <taxon>Bacillati</taxon>
        <taxon>Bacillota</taxon>
        <taxon>Clostridia</taxon>
        <taxon>Eubacteriales</taxon>
        <taxon>Syntrophomonadaceae</taxon>
        <taxon>Syntrophomonas</taxon>
    </lineage>
</organism>
<dbReference type="PANTHER" id="PTHR43071">
    <property type="entry name" value="2-AMINO-4-HYDROXY-6-HYDROXYMETHYLDIHYDROPTERIDINE PYROPHOSPHOKINASE"/>
    <property type="match status" value="1"/>
</dbReference>
<proteinExistence type="predicted"/>
<evidence type="ECO:0000256" key="7">
    <source>
        <dbReference type="ARBA" id="ARBA00022840"/>
    </source>
</evidence>
<dbReference type="EMBL" id="CP000448">
    <property type="protein sequence ID" value="ABI67456.1"/>
    <property type="molecule type" value="Genomic_DNA"/>
</dbReference>
<evidence type="ECO:0000313" key="11">
    <source>
        <dbReference type="Proteomes" id="UP000001968"/>
    </source>
</evidence>
<evidence type="ECO:0000256" key="5">
    <source>
        <dbReference type="ARBA" id="ARBA00022741"/>
    </source>
</evidence>
<accession>Q0B0P8</accession>
<dbReference type="GO" id="GO:0046654">
    <property type="term" value="P:tetrahydrofolate biosynthetic process"/>
    <property type="evidence" value="ECO:0007669"/>
    <property type="project" value="UniProtKB-UniPathway"/>
</dbReference>
<sequence length="164" mass="18770">MKKRVYIGLGSNCGLKQENLAVARNKITELEGTRIVKSSSLYLTAPWGRTEQEDFINQVIEIKTALEPLALLQDLQEIEIKMGRQRQEKWGPRIIDLDILLFGDEVLDFPELKVPHPLMRQRLFVLVPLQEVNAELIFPDDGAKIKEVLISVLAREGNKKIKRV</sequence>
<feature type="domain" description="7,8-dihydro-6-hydroxymethylpterin-pyrophosphokinase" evidence="9">
    <location>
        <begin position="89"/>
        <end position="100"/>
    </location>
</feature>
<dbReference type="EC" id="2.7.6.3" evidence="3"/>
<dbReference type="GO" id="GO:0005524">
    <property type="term" value="F:ATP binding"/>
    <property type="evidence" value="ECO:0007669"/>
    <property type="project" value="UniProtKB-KW"/>
</dbReference>
<dbReference type="STRING" id="335541.Swol_0099"/>
<dbReference type="InterPro" id="IPR035907">
    <property type="entry name" value="Hppk_sf"/>
</dbReference>
<gene>
    <name evidence="10" type="ordered locus">Swol_0099</name>
</gene>
<keyword evidence="11" id="KW-1185">Reference proteome</keyword>
<dbReference type="InterPro" id="IPR000550">
    <property type="entry name" value="Hppk"/>
</dbReference>